<gene>
    <name evidence="1" type="ORF">ATPR_3059</name>
</gene>
<sequence length="45" mass="5492">MNTPSSSTTRSILFLKKTRYYLDQKEQKCLTKKHNMQNFKNWHIC</sequence>
<reference evidence="1" key="1">
    <citation type="journal article" date="2011" name="Biochem. Biophys. Res. Commun.">
        <title>Increased number of Arginine-based salt bridges contributes to the thermotolerance of thermotolerant acetic acid bacteria, Acetobacter tropicalis SKU1100.</title>
        <authorList>
            <person name="Matsutani M."/>
            <person name="Hirakawa H."/>
            <person name="Nishikura M."/>
            <person name="Soemphol W."/>
            <person name="Ali I.A.I."/>
            <person name="Yakushi T."/>
            <person name="Matsushita K."/>
        </authorList>
    </citation>
    <scope>NUCLEOTIDE SEQUENCE [LARGE SCALE GENOMIC DNA]</scope>
    <source>
        <strain evidence="1">NBRC 101654</strain>
    </source>
</reference>
<organism evidence="1">
    <name type="scientific">Acetobacter tropicalis NBRC 101654</name>
    <dbReference type="NCBI Taxonomy" id="749388"/>
    <lineage>
        <taxon>Bacteria</taxon>
        <taxon>Pseudomonadati</taxon>
        <taxon>Pseudomonadota</taxon>
        <taxon>Alphaproteobacteria</taxon>
        <taxon>Acetobacterales</taxon>
        <taxon>Acetobacteraceae</taxon>
        <taxon>Acetobacter</taxon>
    </lineage>
</organism>
<accession>F7VI60</accession>
<proteinExistence type="predicted"/>
<dbReference type="Proteomes" id="UP000004319">
    <property type="component" value="Unassembled WGS sequence"/>
</dbReference>
<evidence type="ECO:0000313" key="1">
    <source>
        <dbReference type="EMBL" id="GAA10055.1"/>
    </source>
</evidence>
<protein>
    <submittedName>
        <fullName evidence="1">Uncharacterized protein</fullName>
    </submittedName>
</protein>
<dbReference type="AlphaFoldDB" id="F7VI60"/>
<comment type="caution">
    <text evidence="1">The sequence shown here is derived from an EMBL/GenBank/DDBJ whole genome shotgun (WGS) entry which is preliminary data.</text>
</comment>
<name>F7VI60_9PROT</name>
<dbReference type="EMBL" id="BABS01000159">
    <property type="protein sequence ID" value="GAA10055.1"/>
    <property type="molecule type" value="Genomic_DNA"/>
</dbReference>